<dbReference type="Proteomes" id="UP001458880">
    <property type="component" value="Unassembled WGS sequence"/>
</dbReference>
<sequence>MLLAVPPADIRPSLQEEEENDAKLQQITNYLTYVLLRPWPVTGLPLLYVEDEPANARFQEPEGGMSAIDGNFEMDNEVMRQMPYKRSRYYRKYPWKRQNSRETYEAENRYLCQPSKDDVFRLLVALHEARQGNRGHTIHFCNRKRPASAIFTNIRFLGKRK</sequence>
<reference evidence="1 2" key="1">
    <citation type="journal article" date="2024" name="BMC Genomics">
        <title>De novo assembly and annotation of Popillia japonica's genome with initial clues to its potential as an invasive pest.</title>
        <authorList>
            <person name="Cucini C."/>
            <person name="Boschi S."/>
            <person name="Funari R."/>
            <person name="Cardaioli E."/>
            <person name="Iannotti N."/>
            <person name="Marturano G."/>
            <person name="Paoli F."/>
            <person name="Bruttini M."/>
            <person name="Carapelli A."/>
            <person name="Frati F."/>
            <person name="Nardi F."/>
        </authorList>
    </citation>
    <scope>NUCLEOTIDE SEQUENCE [LARGE SCALE GENOMIC DNA]</scope>
    <source>
        <strain evidence="1">DMR45628</strain>
    </source>
</reference>
<dbReference type="AlphaFoldDB" id="A0AAW1MH99"/>
<comment type="caution">
    <text evidence="1">The sequence shown here is derived from an EMBL/GenBank/DDBJ whole genome shotgun (WGS) entry which is preliminary data.</text>
</comment>
<dbReference type="EMBL" id="JASPKY010000046">
    <property type="protein sequence ID" value="KAK9745753.1"/>
    <property type="molecule type" value="Genomic_DNA"/>
</dbReference>
<proteinExistence type="predicted"/>
<name>A0AAW1MH99_POPJA</name>
<gene>
    <name evidence="1" type="ORF">QE152_g6650</name>
</gene>
<keyword evidence="2" id="KW-1185">Reference proteome</keyword>
<protein>
    <submittedName>
        <fullName evidence="1">Uncharacterized protein</fullName>
    </submittedName>
</protein>
<evidence type="ECO:0000313" key="1">
    <source>
        <dbReference type="EMBL" id="KAK9745753.1"/>
    </source>
</evidence>
<accession>A0AAW1MH99</accession>
<organism evidence="1 2">
    <name type="scientific">Popillia japonica</name>
    <name type="common">Japanese beetle</name>
    <dbReference type="NCBI Taxonomy" id="7064"/>
    <lineage>
        <taxon>Eukaryota</taxon>
        <taxon>Metazoa</taxon>
        <taxon>Ecdysozoa</taxon>
        <taxon>Arthropoda</taxon>
        <taxon>Hexapoda</taxon>
        <taxon>Insecta</taxon>
        <taxon>Pterygota</taxon>
        <taxon>Neoptera</taxon>
        <taxon>Endopterygota</taxon>
        <taxon>Coleoptera</taxon>
        <taxon>Polyphaga</taxon>
        <taxon>Scarabaeiformia</taxon>
        <taxon>Scarabaeidae</taxon>
        <taxon>Rutelinae</taxon>
        <taxon>Popillia</taxon>
    </lineage>
</organism>
<evidence type="ECO:0000313" key="2">
    <source>
        <dbReference type="Proteomes" id="UP001458880"/>
    </source>
</evidence>